<dbReference type="Gramene" id="GBG91725">
    <property type="protein sequence ID" value="GBG91725"/>
    <property type="gene ID" value="CBR_g53539"/>
</dbReference>
<sequence>MAQAITGQRVALWDASRESPYLSQGRLVFSRDNAAKPTLTLPLAKNSRSFLPWSSAGQCPLVAVFRPSRSIRATSCSKDLFQWPFKQFSGLTKLAMSAKRVKSTKPGFYWEVKSERQWRPQQQRPEPQVLHCCFTAIGSGESWRSYSHRRGAKHPGATWKVVQHRTIAEGILRCSSRLRRDLQQPDLNTALSCEGMSHWIDPEESGEGGDGGGDGGEERGGGGEGEGGGQEGRFRKTNGSVIDLSLTLEPPPAAVSFPASPARLVPFSFLFPGKSFPRFQVPRRWFLSVGTLSLSLVWEMMLQQSRFASAAGTRETTRTVDQIGGKGEGEGYQSLSIPPLGTEGSIVKMTTGDNCYLGVSVYPDFEYNAGGAGGIGTAVDQSDDRIALRFDCDHLLIPPVKWDTAKFLGIPIPPPLRIDIQSKSLEGYMDRSTGKVELNFLAQFLFTVGSLYKAPPLLVETTLTTETARGSMRGGVGKRIDASGNCKLVGIATVPRVDDHFMNAFLMLPTEVLAIMQSRFEFIPAKGLASKKVT</sequence>
<feature type="region of interest" description="Disordered" evidence="1">
    <location>
        <begin position="198"/>
        <end position="235"/>
    </location>
</feature>
<dbReference type="OrthoDB" id="2019561at2759"/>
<proteinExistence type="predicted"/>
<dbReference type="Proteomes" id="UP000265515">
    <property type="component" value="Unassembled WGS sequence"/>
</dbReference>
<dbReference type="PANTHER" id="PTHR35320">
    <property type="entry name" value="ATP-DEPENDENT CLP PROTEASE ATP-BINDING SUBUNIT"/>
    <property type="match status" value="1"/>
</dbReference>
<comment type="caution">
    <text evidence="2">The sequence shown here is derived from an EMBL/GenBank/DDBJ whole genome shotgun (WGS) entry which is preliminary data.</text>
</comment>
<dbReference type="PANTHER" id="PTHR35320:SF1">
    <property type="entry name" value="ATP-DEPENDENT CLP PROTEASE ATP-BINDING SUBUNIT"/>
    <property type="match status" value="1"/>
</dbReference>
<evidence type="ECO:0000256" key="1">
    <source>
        <dbReference type="SAM" id="MobiDB-lite"/>
    </source>
</evidence>
<accession>A0A388MB41</accession>
<name>A0A388MB41_CHABU</name>
<gene>
    <name evidence="2" type="ORF">CBR_g53539</name>
</gene>
<feature type="compositionally biased region" description="Gly residues" evidence="1">
    <location>
        <begin position="222"/>
        <end position="231"/>
    </location>
</feature>
<organism evidence="2 3">
    <name type="scientific">Chara braunii</name>
    <name type="common">Braun's stonewort</name>
    <dbReference type="NCBI Taxonomy" id="69332"/>
    <lineage>
        <taxon>Eukaryota</taxon>
        <taxon>Viridiplantae</taxon>
        <taxon>Streptophyta</taxon>
        <taxon>Charophyceae</taxon>
        <taxon>Charales</taxon>
        <taxon>Characeae</taxon>
        <taxon>Chara</taxon>
    </lineage>
</organism>
<dbReference type="AlphaFoldDB" id="A0A388MB41"/>
<reference evidence="2 3" key="1">
    <citation type="journal article" date="2018" name="Cell">
        <title>The Chara Genome: Secondary Complexity and Implications for Plant Terrestrialization.</title>
        <authorList>
            <person name="Nishiyama T."/>
            <person name="Sakayama H."/>
            <person name="Vries J.D."/>
            <person name="Buschmann H."/>
            <person name="Saint-Marcoux D."/>
            <person name="Ullrich K.K."/>
            <person name="Haas F.B."/>
            <person name="Vanderstraeten L."/>
            <person name="Becker D."/>
            <person name="Lang D."/>
            <person name="Vosolsobe S."/>
            <person name="Rombauts S."/>
            <person name="Wilhelmsson P.K.I."/>
            <person name="Janitza P."/>
            <person name="Kern R."/>
            <person name="Heyl A."/>
            <person name="Rumpler F."/>
            <person name="Villalobos L.I.A.C."/>
            <person name="Clay J.M."/>
            <person name="Skokan R."/>
            <person name="Toyoda A."/>
            <person name="Suzuki Y."/>
            <person name="Kagoshima H."/>
            <person name="Schijlen E."/>
            <person name="Tajeshwar N."/>
            <person name="Catarino B."/>
            <person name="Hetherington A.J."/>
            <person name="Saltykova A."/>
            <person name="Bonnot C."/>
            <person name="Breuninger H."/>
            <person name="Symeonidi A."/>
            <person name="Radhakrishnan G.V."/>
            <person name="Van Nieuwerburgh F."/>
            <person name="Deforce D."/>
            <person name="Chang C."/>
            <person name="Karol K.G."/>
            <person name="Hedrich R."/>
            <person name="Ulvskov P."/>
            <person name="Glockner G."/>
            <person name="Delwiche C.F."/>
            <person name="Petrasek J."/>
            <person name="Van de Peer Y."/>
            <person name="Friml J."/>
            <person name="Beilby M."/>
            <person name="Dolan L."/>
            <person name="Kohara Y."/>
            <person name="Sugano S."/>
            <person name="Fujiyama A."/>
            <person name="Delaux P.-M."/>
            <person name="Quint M."/>
            <person name="TheiBen G."/>
            <person name="Hagemann M."/>
            <person name="Harholt J."/>
            <person name="Dunand C."/>
            <person name="Zachgo S."/>
            <person name="Langdale J."/>
            <person name="Maumus F."/>
            <person name="Straeten D.V.D."/>
            <person name="Gould S.B."/>
            <person name="Rensing S.A."/>
        </authorList>
    </citation>
    <scope>NUCLEOTIDE SEQUENCE [LARGE SCALE GENOMIC DNA]</scope>
    <source>
        <strain evidence="2 3">S276</strain>
    </source>
</reference>
<keyword evidence="3" id="KW-1185">Reference proteome</keyword>
<feature type="region of interest" description="Disordered" evidence="1">
    <location>
        <begin position="318"/>
        <end position="337"/>
    </location>
</feature>
<protein>
    <submittedName>
        <fullName evidence="2">Uncharacterized protein</fullName>
    </submittedName>
</protein>
<dbReference type="EMBL" id="BFEA01000941">
    <property type="protein sequence ID" value="GBG91725.1"/>
    <property type="molecule type" value="Genomic_DNA"/>
</dbReference>
<evidence type="ECO:0000313" key="2">
    <source>
        <dbReference type="EMBL" id="GBG91725.1"/>
    </source>
</evidence>
<evidence type="ECO:0000313" key="3">
    <source>
        <dbReference type="Proteomes" id="UP000265515"/>
    </source>
</evidence>